<evidence type="ECO:0000313" key="2">
    <source>
        <dbReference type="Proteomes" id="UP000228775"/>
    </source>
</evidence>
<organism evidence="1 2">
    <name type="scientific">Candidatus Portnoybacteria bacterium CG06_land_8_20_14_3_00_39_12</name>
    <dbReference type="NCBI Taxonomy" id="1974809"/>
    <lineage>
        <taxon>Bacteria</taxon>
        <taxon>Candidatus Portnoyibacteriota</taxon>
    </lineage>
</organism>
<comment type="caution">
    <text evidence="1">The sequence shown here is derived from an EMBL/GenBank/DDBJ whole genome shotgun (WGS) entry which is preliminary data.</text>
</comment>
<dbReference type="PANTHER" id="PTHR38471">
    <property type="entry name" value="FOUR HELIX BUNDLE PROTEIN"/>
    <property type="match status" value="1"/>
</dbReference>
<dbReference type="EMBL" id="PEVY01000025">
    <property type="protein sequence ID" value="PIU75361.1"/>
    <property type="molecule type" value="Genomic_DNA"/>
</dbReference>
<dbReference type="Pfam" id="PF05635">
    <property type="entry name" value="23S_rRNA_IVP"/>
    <property type="match status" value="1"/>
</dbReference>
<dbReference type="Gene3D" id="1.20.1440.60">
    <property type="entry name" value="23S rRNA-intervening sequence"/>
    <property type="match status" value="1"/>
</dbReference>
<accession>A0A2M7AXJ4</accession>
<name>A0A2M7AXJ4_9BACT</name>
<dbReference type="NCBIfam" id="TIGR02436">
    <property type="entry name" value="four helix bundle protein"/>
    <property type="match status" value="1"/>
</dbReference>
<evidence type="ECO:0000313" key="1">
    <source>
        <dbReference type="EMBL" id="PIU75361.1"/>
    </source>
</evidence>
<gene>
    <name evidence="1" type="ORF">COS76_01120</name>
</gene>
<reference evidence="2" key="1">
    <citation type="submission" date="2017-09" db="EMBL/GenBank/DDBJ databases">
        <title>Depth-based differentiation of microbial function through sediment-hosted aquifers and enrichment of novel symbionts in the deep terrestrial subsurface.</title>
        <authorList>
            <person name="Probst A.J."/>
            <person name="Ladd B."/>
            <person name="Jarett J.K."/>
            <person name="Geller-Mcgrath D.E."/>
            <person name="Sieber C.M.K."/>
            <person name="Emerson J.B."/>
            <person name="Anantharaman K."/>
            <person name="Thomas B.C."/>
            <person name="Malmstrom R."/>
            <person name="Stieglmeier M."/>
            <person name="Klingl A."/>
            <person name="Woyke T."/>
            <person name="Ryan C.M."/>
            <person name="Banfield J.F."/>
        </authorList>
    </citation>
    <scope>NUCLEOTIDE SEQUENCE [LARGE SCALE GENOMIC DNA]</scope>
</reference>
<dbReference type="PANTHER" id="PTHR38471:SF2">
    <property type="entry name" value="FOUR HELIX BUNDLE PROTEIN"/>
    <property type="match status" value="1"/>
</dbReference>
<dbReference type="SUPFAM" id="SSF158446">
    <property type="entry name" value="IVS-encoded protein-like"/>
    <property type="match status" value="1"/>
</dbReference>
<dbReference type="InterPro" id="IPR012657">
    <property type="entry name" value="23S_rRNA-intervening_sequence"/>
</dbReference>
<proteinExistence type="predicted"/>
<dbReference type="Proteomes" id="UP000228775">
    <property type="component" value="Unassembled WGS sequence"/>
</dbReference>
<sequence length="131" mass="15098">MCRPSTVYGLQSTAKYFRFERLRVWQLSRVFASKIYKITRKFPKDELFGLISQLRRAAISILLNIAEGADRKSDAEFKRFLRIALTSLEEVVSGLYISLDQGFLDRQEFISVYEDASILAAKLNSLINTLH</sequence>
<dbReference type="AlphaFoldDB" id="A0A2M7AXJ4"/>
<dbReference type="InterPro" id="IPR036583">
    <property type="entry name" value="23S_rRNA_IVS_sf"/>
</dbReference>
<dbReference type="CDD" id="cd16377">
    <property type="entry name" value="23S_rRNA_IVP_like"/>
    <property type="match status" value="1"/>
</dbReference>
<protein>
    <submittedName>
        <fullName evidence="1">Four helix bundle protein</fullName>
    </submittedName>
</protein>